<evidence type="ECO:0000313" key="3">
    <source>
        <dbReference type="Proteomes" id="UP000007648"/>
    </source>
</evidence>
<dbReference type="InterPro" id="IPR050169">
    <property type="entry name" value="Krueppel_C2H2_ZnF"/>
</dbReference>
<dbReference type="InterPro" id="IPR036051">
    <property type="entry name" value="KRAB_dom_sf"/>
</dbReference>
<dbReference type="Ensembl" id="ENSSHAT00000029784.1">
    <property type="protein sequence ID" value="ENSSHAP00000039749.1"/>
    <property type="gene ID" value="ENSSHAG00000026482.1"/>
</dbReference>
<dbReference type="InParanoid" id="A0A7N4PMX8"/>
<proteinExistence type="predicted"/>
<feature type="domain" description="KRAB" evidence="1">
    <location>
        <begin position="15"/>
        <end position="86"/>
    </location>
</feature>
<dbReference type="Gene3D" id="6.10.140.140">
    <property type="match status" value="1"/>
</dbReference>
<accession>A0A7N4PMX8</accession>
<dbReference type="Pfam" id="PF01352">
    <property type="entry name" value="KRAB"/>
    <property type="match status" value="1"/>
</dbReference>
<dbReference type="GeneTree" id="ENSGT00950000182890"/>
<dbReference type="Proteomes" id="UP000007648">
    <property type="component" value="Unassembled WGS sequence"/>
</dbReference>
<dbReference type="AlphaFoldDB" id="A0A7N4PMX8"/>
<reference evidence="2" key="2">
    <citation type="submission" date="2025-08" db="UniProtKB">
        <authorList>
            <consortium name="Ensembl"/>
        </authorList>
    </citation>
    <scope>IDENTIFICATION</scope>
</reference>
<dbReference type="GO" id="GO:0006355">
    <property type="term" value="P:regulation of DNA-templated transcription"/>
    <property type="evidence" value="ECO:0007669"/>
    <property type="project" value="InterPro"/>
</dbReference>
<evidence type="ECO:0000313" key="2">
    <source>
        <dbReference type="Ensembl" id="ENSSHAP00000039749.1"/>
    </source>
</evidence>
<dbReference type="SUPFAM" id="SSF109640">
    <property type="entry name" value="KRAB domain (Kruppel-associated box)"/>
    <property type="match status" value="1"/>
</dbReference>
<dbReference type="CDD" id="cd07765">
    <property type="entry name" value="KRAB_A-box"/>
    <property type="match status" value="1"/>
</dbReference>
<name>A0A7N4PMX8_SARHA</name>
<dbReference type="PANTHER" id="PTHR23232">
    <property type="entry name" value="KRAB DOMAIN C2H2 ZINC FINGER"/>
    <property type="match status" value="1"/>
</dbReference>
<dbReference type="SMART" id="SM00349">
    <property type="entry name" value="KRAB"/>
    <property type="match status" value="1"/>
</dbReference>
<reference evidence="2" key="3">
    <citation type="submission" date="2025-09" db="UniProtKB">
        <authorList>
            <consortium name="Ensembl"/>
        </authorList>
    </citation>
    <scope>IDENTIFICATION</scope>
</reference>
<sequence>MAPVYLTAQTQQVPVTFKDVAVDFTLEEWGHLDPFQKELYRDVMLENFRNLVCLGLTVSKPEVICQLEQGEAPWIPEGESPRNSSAGCTSDFLDLNTVPQLQSLPEISLGAKGILTLEDPSTPLTFSQWNVP</sequence>
<keyword evidence="3" id="KW-1185">Reference proteome</keyword>
<dbReference type="PROSITE" id="PS50805">
    <property type="entry name" value="KRAB"/>
    <property type="match status" value="1"/>
</dbReference>
<evidence type="ECO:0000259" key="1">
    <source>
        <dbReference type="PROSITE" id="PS50805"/>
    </source>
</evidence>
<protein>
    <recommendedName>
        <fullName evidence="1">KRAB domain-containing protein</fullName>
    </recommendedName>
</protein>
<organism evidence="2 3">
    <name type="scientific">Sarcophilus harrisii</name>
    <name type="common">Tasmanian devil</name>
    <name type="synonym">Sarcophilus laniarius</name>
    <dbReference type="NCBI Taxonomy" id="9305"/>
    <lineage>
        <taxon>Eukaryota</taxon>
        <taxon>Metazoa</taxon>
        <taxon>Chordata</taxon>
        <taxon>Craniata</taxon>
        <taxon>Vertebrata</taxon>
        <taxon>Euteleostomi</taxon>
        <taxon>Mammalia</taxon>
        <taxon>Metatheria</taxon>
        <taxon>Dasyuromorphia</taxon>
        <taxon>Dasyuridae</taxon>
        <taxon>Sarcophilus</taxon>
    </lineage>
</organism>
<gene>
    <name evidence="2" type="primary">LOC105749452</name>
</gene>
<dbReference type="PANTHER" id="PTHR23232:SF168">
    <property type="entry name" value="KRAB DOMAIN-CONTAINING PROTEIN"/>
    <property type="match status" value="1"/>
</dbReference>
<reference evidence="2 3" key="1">
    <citation type="journal article" date="2011" name="Proc. Natl. Acad. Sci. U.S.A.">
        <title>Genetic diversity and population structure of the endangered marsupial Sarcophilus harrisii (Tasmanian devil).</title>
        <authorList>
            <person name="Miller W."/>
            <person name="Hayes V.M."/>
            <person name="Ratan A."/>
            <person name="Petersen D.C."/>
            <person name="Wittekindt N.E."/>
            <person name="Miller J."/>
            <person name="Walenz B."/>
            <person name="Knight J."/>
            <person name="Qi J."/>
            <person name="Zhao F."/>
            <person name="Wang Q."/>
            <person name="Bedoya-Reina O.C."/>
            <person name="Katiyar N."/>
            <person name="Tomsho L.P."/>
            <person name="Kasson L.M."/>
            <person name="Hardie R.A."/>
            <person name="Woodbridge P."/>
            <person name="Tindall E.A."/>
            <person name="Bertelsen M.F."/>
            <person name="Dixon D."/>
            <person name="Pyecroft S."/>
            <person name="Helgen K.M."/>
            <person name="Lesk A.M."/>
            <person name="Pringle T.H."/>
            <person name="Patterson N."/>
            <person name="Zhang Y."/>
            <person name="Kreiss A."/>
            <person name="Woods G.M."/>
            <person name="Jones M.E."/>
            <person name="Schuster S.C."/>
        </authorList>
    </citation>
    <scope>NUCLEOTIDE SEQUENCE [LARGE SCALE GENOMIC DNA]</scope>
</reference>
<dbReference type="InterPro" id="IPR001909">
    <property type="entry name" value="KRAB"/>
</dbReference>